<name>A0A1R1PJM7_ZANCU</name>
<gene>
    <name evidence="2" type="ORF">AX774_g5378</name>
</gene>
<reference evidence="3" key="1">
    <citation type="submission" date="2017-01" db="EMBL/GenBank/DDBJ databases">
        <authorList>
            <person name="Wang Y."/>
            <person name="White M."/>
            <person name="Kvist S."/>
            <person name="Moncalvo J.-M."/>
        </authorList>
    </citation>
    <scope>NUCLEOTIDE SEQUENCE [LARGE SCALE GENOMIC DNA]</scope>
    <source>
        <strain evidence="3">COL-18-3</strain>
    </source>
</reference>
<dbReference type="AlphaFoldDB" id="A0A1R1PJM7"/>
<comment type="caution">
    <text evidence="2">The sequence shown here is derived from an EMBL/GenBank/DDBJ whole genome shotgun (WGS) entry which is preliminary data.</text>
</comment>
<feature type="non-terminal residue" evidence="2">
    <location>
        <position position="38"/>
    </location>
</feature>
<dbReference type="Proteomes" id="UP000188320">
    <property type="component" value="Unassembled WGS sequence"/>
</dbReference>
<evidence type="ECO:0000313" key="3">
    <source>
        <dbReference type="Proteomes" id="UP000188320"/>
    </source>
</evidence>
<dbReference type="EMBL" id="LSSK01000956">
    <property type="protein sequence ID" value="OMH81171.1"/>
    <property type="molecule type" value="Genomic_DNA"/>
</dbReference>
<feature type="region of interest" description="Disordered" evidence="1">
    <location>
        <begin position="15"/>
        <end position="38"/>
    </location>
</feature>
<evidence type="ECO:0000256" key="1">
    <source>
        <dbReference type="SAM" id="MobiDB-lite"/>
    </source>
</evidence>
<organism evidence="2 3">
    <name type="scientific">Zancudomyces culisetae</name>
    <name type="common">Gut fungus</name>
    <name type="synonym">Smittium culisetae</name>
    <dbReference type="NCBI Taxonomy" id="1213189"/>
    <lineage>
        <taxon>Eukaryota</taxon>
        <taxon>Fungi</taxon>
        <taxon>Fungi incertae sedis</taxon>
        <taxon>Zoopagomycota</taxon>
        <taxon>Kickxellomycotina</taxon>
        <taxon>Harpellomycetes</taxon>
        <taxon>Harpellales</taxon>
        <taxon>Legeriomycetaceae</taxon>
        <taxon>Zancudomyces</taxon>
    </lineage>
</organism>
<accession>A0A1R1PJM7</accession>
<protein>
    <submittedName>
        <fullName evidence="2">Uncharacterized protein</fullName>
    </submittedName>
</protein>
<keyword evidence="3" id="KW-1185">Reference proteome</keyword>
<sequence length="38" mass="4505">MSKYRELLAEYQRLKEENERLKSQQSAPPDPPAEQEKS</sequence>
<evidence type="ECO:0000313" key="2">
    <source>
        <dbReference type="EMBL" id="OMH81171.1"/>
    </source>
</evidence>
<proteinExistence type="predicted"/>